<proteinExistence type="predicted"/>
<feature type="compositionally biased region" description="Basic residues" evidence="1">
    <location>
        <begin position="488"/>
        <end position="501"/>
    </location>
</feature>
<feature type="region of interest" description="Disordered" evidence="1">
    <location>
        <begin position="558"/>
        <end position="677"/>
    </location>
</feature>
<name>A0A6A4WHY8_AMPAM</name>
<keyword evidence="4" id="KW-0695">RNA-directed DNA polymerase</keyword>
<keyword evidence="4" id="KW-0548">Nucleotidyltransferase</keyword>
<dbReference type="PROSITE" id="PS50878">
    <property type="entry name" value="RT_POL"/>
    <property type="match status" value="1"/>
</dbReference>
<gene>
    <name evidence="4" type="primary">pol_66</name>
    <name evidence="4" type="ORF">FJT64_021509</name>
</gene>
<keyword evidence="2" id="KW-0472">Membrane</keyword>
<keyword evidence="2" id="KW-1133">Transmembrane helix</keyword>
<evidence type="ECO:0000313" key="5">
    <source>
        <dbReference type="Proteomes" id="UP000440578"/>
    </source>
</evidence>
<feature type="domain" description="Reverse transcriptase" evidence="3">
    <location>
        <begin position="1"/>
        <end position="315"/>
    </location>
</feature>
<keyword evidence="2" id="KW-0812">Transmembrane</keyword>
<keyword evidence="4" id="KW-0808">Transferase</keyword>
<dbReference type="Pfam" id="PF00078">
    <property type="entry name" value="RVT_1"/>
    <property type="match status" value="1"/>
</dbReference>
<dbReference type="GO" id="GO:0003964">
    <property type="term" value="F:RNA-directed DNA polymerase activity"/>
    <property type="evidence" value="ECO:0007669"/>
    <property type="project" value="UniProtKB-KW"/>
</dbReference>
<protein>
    <submittedName>
        <fullName evidence="4">RNA-directed DNA polymerase from mobile element jockey</fullName>
    </submittedName>
</protein>
<feature type="region of interest" description="Disordered" evidence="1">
    <location>
        <begin position="488"/>
        <end position="516"/>
    </location>
</feature>
<dbReference type="EMBL" id="VIIS01000604">
    <property type="protein sequence ID" value="KAF0307096.1"/>
    <property type="molecule type" value="Genomic_DNA"/>
</dbReference>
<accession>A0A6A4WHY8</accession>
<dbReference type="AlphaFoldDB" id="A0A6A4WHY8"/>
<feature type="transmembrane region" description="Helical" evidence="2">
    <location>
        <begin position="434"/>
        <end position="456"/>
    </location>
</feature>
<evidence type="ECO:0000256" key="2">
    <source>
        <dbReference type="SAM" id="Phobius"/>
    </source>
</evidence>
<evidence type="ECO:0000313" key="4">
    <source>
        <dbReference type="EMBL" id="KAF0307096.1"/>
    </source>
</evidence>
<keyword evidence="5" id="KW-1185">Reference proteome</keyword>
<evidence type="ECO:0000256" key="1">
    <source>
        <dbReference type="SAM" id="MobiDB-lite"/>
    </source>
</evidence>
<evidence type="ECO:0000259" key="3">
    <source>
        <dbReference type="PROSITE" id="PS50878"/>
    </source>
</evidence>
<organism evidence="4 5">
    <name type="scientific">Amphibalanus amphitrite</name>
    <name type="common">Striped barnacle</name>
    <name type="synonym">Balanus amphitrite</name>
    <dbReference type="NCBI Taxonomy" id="1232801"/>
    <lineage>
        <taxon>Eukaryota</taxon>
        <taxon>Metazoa</taxon>
        <taxon>Ecdysozoa</taxon>
        <taxon>Arthropoda</taxon>
        <taxon>Crustacea</taxon>
        <taxon>Multicrustacea</taxon>
        <taxon>Cirripedia</taxon>
        <taxon>Thoracica</taxon>
        <taxon>Thoracicalcarea</taxon>
        <taxon>Balanomorpha</taxon>
        <taxon>Balanoidea</taxon>
        <taxon>Balanidae</taxon>
        <taxon>Amphibalaninae</taxon>
        <taxon>Amphibalanus</taxon>
    </lineage>
</organism>
<comment type="caution">
    <text evidence="4">The sequence shown here is derived from an EMBL/GenBank/DDBJ whole genome shotgun (WGS) entry which is preliminary data.</text>
</comment>
<dbReference type="Proteomes" id="UP000440578">
    <property type="component" value="Unassembled WGS sequence"/>
</dbReference>
<reference evidence="4 5" key="1">
    <citation type="submission" date="2019-07" db="EMBL/GenBank/DDBJ databases">
        <title>Draft genome assembly of a fouling barnacle, Amphibalanus amphitrite (Darwin, 1854): The first reference genome for Thecostraca.</title>
        <authorList>
            <person name="Kim W."/>
        </authorList>
    </citation>
    <scope>NUCLEOTIDE SEQUENCE [LARGE SCALE GENOMIC DNA]</scope>
    <source>
        <strain evidence="4">SNU_AA5</strain>
        <tissue evidence="4">Soma without cirri and trophi</tissue>
    </source>
</reference>
<sequence length="677" mass="73764">MIDPHSQNETIELITDRRIAKAANDTERYHQLNAKTKQAIRRDLRDDISYRIQQAGPSKLWQQLKPIIAPKKQQQRVPDRLSADELNNYFVSVGSDTKSSVVHDFSASGRRPLKVRLPRVHTDALNFVPVTLSELQRVISEMPNKISVIENDIPVHVLKLAFPVHVNGTASEPRSITVGTFQGSSLDPLLYNIMANDFSTYIPATIDGLRVTVTRYADDTQIVVTGPRSRLADIQTAMSALLDDMLTWFMQHGMKVNTKKTELLLIASCSLCPARHPGVTGAMAAAPAAGRLTVSLVCLSALAVTAGLDWSGRMLAVGHTDSPEDRQLTQLMIAQGEYHPCNATSDCCEAEKNICECVGFTCMCYEEAYWQSASAACVEKAGLDQNCSVSDPDSCRLEHSSCVYVRGYGHMCKCDLQYYPDAGGRSCVRVQSPFFTTTIIVSICILFAAVAIGVVMQIRSNMQRRLYQQHYRRRADLDQLLTAQRLARQRRAAQRRAHPTRRYSEEAEPDEPPPPYVPIFTTRSSGDWGKLPSYQEAVAQQDNVAFEMEDVVLPAAEGQAPGSAATPPEYTGTPPERTETSSERIGASAVRGRSDTFTASAPEPTTEVEASPAERTGTSVEPGAPSSGTGPASAGILPSGAAPATAASQQRPRRRVEGGGSSLPQSGESPLRRTGSV</sequence>
<dbReference type="InterPro" id="IPR000477">
    <property type="entry name" value="RT_dom"/>
</dbReference>
<dbReference type="OrthoDB" id="10673646at2759"/>